<dbReference type="EMBL" id="JRAI01000049">
    <property type="protein sequence ID" value="KGN85710.1"/>
    <property type="molecule type" value="Genomic_DNA"/>
</dbReference>
<comment type="caution">
    <text evidence="2">The sequence shown here is derived from an EMBL/GenBank/DDBJ whole genome shotgun (WGS) entry which is preliminary data.</text>
</comment>
<proteinExistence type="predicted"/>
<feature type="chain" id="PRO_5001998668" description="Lipoprotein" evidence="1">
    <location>
        <begin position="24"/>
        <end position="748"/>
    </location>
</feature>
<keyword evidence="1" id="KW-0732">Signal</keyword>
<dbReference type="Pfam" id="PF18939">
    <property type="entry name" value="DUF5686"/>
    <property type="match status" value="1"/>
</dbReference>
<feature type="signal peptide" evidence="1">
    <location>
        <begin position="1"/>
        <end position="23"/>
    </location>
</feature>
<organism evidence="2 3">
    <name type="scientific">Porphyromonas gulae</name>
    <dbReference type="NCBI Taxonomy" id="111105"/>
    <lineage>
        <taxon>Bacteria</taxon>
        <taxon>Pseudomonadati</taxon>
        <taxon>Bacteroidota</taxon>
        <taxon>Bacteroidia</taxon>
        <taxon>Bacteroidales</taxon>
        <taxon>Porphyromonadaceae</taxon>
        <taxon>Porphyromonas</taxon>
    </lineage>
</organism>
<evidence type="ECO:0000313" key="2">
    <source>
        <dbReference type="EMBL" id="KGN85710.1"/>
    </source>
</evidence>
<dbReference type="AlphaFoldDB" id="A0A0A2F6N4"/>
<dbReference type="OrthoDB" id="983143at2"/>
<protein>
    <recommendedName>
        <fullName evidence="4">Lipoprotein</fullName>
    </recommendedName>
</protein>
<dbReference type="InterPro" id="IPR043741">
    <property type="entry name" value="DUF5686"/>
</dbReference>
<reference evidence="2 3" key="1">
    <citation type="submission" date="2014-08" db="EMBL/GenBank/DDBJ databases">
        <title>Porphyromonas gulae strain:COT-052_OH1451 Genome sequencing.</title>
        <authorList>
            <person name="Wallis C."/>
            <person name="Deusch O."/>
            <person name="O'Flynn C."/>
            <person name="Davis I."/>
            <person name="Jospin G."/>
            <person name="Darling A.E."/>
            <person name="Coil D.A."/>
            <person name="Alexiev A."/>
            <person name="Horsfall A."/>
            <person name="Kirkwood N."/>
            <person name="Harris S."/>
            <person name="Eisen J.A."/>
        </authorList>
    </citation>
    <scope>NUCLEOTIDE SEQUENCE [LARGE SCALE GENOMIC DNA]</scope>
    <source>
        <strain evidence="3">COT-052 OH1451</strain>
    </source>
</reference>
<name>A0A0A2F6N4_9PORP</name>
<evidence type="ECO:0000313" key="3">
    <source>
        <dbReference type="Proteomes" id="UP000030130"/>
    </source>
</evidence>
<dbReference type="eggNOG" id="COG1470">
    <property type="taxonomic scope" value="Bacteria"/>
</dbReference>
<accession>A0A0A2F6N4</accession>
<sequence length="748" mass="86136">MRKPIVRFLLSLFWLLGVCASHTMGQSLPSVSKEIRELSNGTEQQTSLFDKKESEAFALETVRMISDRTPLLFRMAEGRSWEADIRGRSWASRVLPIVRRLKHGGIPWEQYLSSDSLCMEARLYGQYDSVTGTYRRGIVSFRSDIPQRNKADDLTALALLGENVYSEEFDFGNRQIFPNPLRREAEAFYTYRLESLYEKDGIEYRSIAFRGLSGLTHGTLTIDATRQRLAVLEMQVMMKGVITESYRVELEEVEPNLSLPVRFSAVISRNRLWASLYNGYSASVTYTGEQLDKAAVPVYMPQDSSGYRLPDELPIAPIWAVRSSFARQDSSTYWKNVVVGRDHTLHQHVPWHRALAWGHKYRIGERWRLGNEGLVWALFYYNYADHLWLGQSLTAICDMAPGIRWEIKPSLYYVTKRRKAVWTLDSKLHYSPSQRGLLQLSAGHRSFDLYSTRERIDQLTDLMMELLNGQGPTTRYDDKFVRLTNSIDLLPKLNVETSVMLAERNPLPHGETWSLFGGSITDILNISNADPDLPRIVPHHRLLEVRAKMTFNPRPYYRYTADGFLVREGEGIRAPLLSLSYRGAFGMGRKSDARFHHLDLSIQQRLVFSPASSLFYQLNVGGYIDRLVIYPSEYFFLKGGNAFWRFGDSMEAAFQTLPPYTATADKHLILQTSYRASRLLVNFLPFVFLKTNDEALHFKARWDMVSRKPYLEIGYSQSIGTLMQVGVFYGGYNFFYERGVAIRFTFNM</sequence>
<evidence type="ECO:0008006" key="4">
    <source>
        <dbReference type="Google" id="ProtNLM"/>
    </source>
</evidence>
<dbReference type="Proteomes" id="UP000030130">
    <property type="component" value="Unassembled WGS sequence"/>
</dbReference>
<evidence type="ECO:0000256" key="1">
    <source>
        <dbReference type="SAM" id="SignalP"/>
    </source>
</evidence>
<dbReference type="RefSeq" id="WP_039420936.1">
    <property type="nucleotide sequence ID" value="NZ_JRAI01000049.1"/>
</dbReference>
<gene>
    <name evidence="2" type="ORF">HR08_05340</name>
</gene>
<dbReference type="STRING" id="111105.HR09_09235"/>